<feature type="region of interest" description="Disordered" evidence="5">
    <location>
        <begin position="40"/>
        <end position="149"/>
    </location>
</feature>
<feature type="domain" description="Pre-mRNA-splicing factor 3" evidence="7">
    <location>
        <begin position="133"/>
        <end position="344"/>
    </location>
</feature>
<feature type="region of interest" description="Disordered" evidence="5">
    <location>
        <begin position="329"/>
        <end position="348"/>
    </location>
</feature>
<dbReference type="Proteomes" id="UP000801428">
    <property type="component" value="Unassembled WGS sequence"/>
</dbReference>
<feature type="compositionally biased region" description="Basic and acidic residues" evidence="5">
    <location>
        <begin position="331"/>
        <end position="348"/>
    </location>
</feature>
<protein>
    <recommendedName>
        <fullName evidence="10">PRP3-domain-containing protein</fullName>
    </recommendedName>
</protein>
<dbReference type="GO" id="GO:0000398">
    <property type="term" value="P:mRNA splicing, via spliceosome"/>
    <property type="evidence" value="ECO:0007669"/>
    <property type="project" value="InterPro"/>
</dbReference>
<evidence type="ECO:0000313" key="8">
    <source>
        <dbReference type="EMBL" id="KAF3007551.1"/>
    </source>
</evidence>
<dbReference type="PANTHER" id="PTHR14212">
    <property type="entry name" value="U4/U6-ASSOCIATED RNA SPLICING FACTOR-RELATED"/>
    <property type="match status" value="1"/>
</dbReference>
<feature type="region of interest" description="Disordered" evidence="5">
    <location>
        <begin position="1"/>
        <end position="20"/>
    </location>
</feature>
<evidence type="ECO:0000256" key="4">
    <source>
        <dbReference type="ARBA" id="ARBA00023242"/>
    </source>
</evidence>
<dbReference type="Pfam" id="PF06544">
    <property type="entry name" value="Prp3_C"/>
    <property type="match status" value="1"/>
</dbReference>
<gene>
    <name evidence="8" type="ORF">E8E13_006731</name>
</gene>
<evidence type="ECO:0000256" key="3">
    <source>
        <dbReference type="ARBA" id="ARBA00023187"/>
    </source>
</evidence>
<proteinExistence type="predicted"/>
<keyword evidence="3" id="KW-0508">mRNA splicing</keyword>
<keyword evidence="4" id="KW-0539">Nucleus</keyword>
<dbReference type="AlphaFoldDB" id="A0A9P4TKV7"/>
<keyword evidence="2" id="KW-0507">mRNA processing</keyword>
<evidence type="ECO:0000313" key="9">
    <source>
        <dbReference type="Proteomes" id="UP000801428"/>
    </source>
</evidence>
<dbReference type="PANTHER" id="PTHR14212:SF0">
    <property type="entry name" value="U4_U6 SMALL NUCLEAR RIBONUCLEOPROTEIN PRP3"/>
    <property type="match status" value="1"/>
</dbReference>
<name>A0A9P4TKV7_CURKU</name>
<dbReference type="OrthoDB" id="10264544at2759"/>
<dbReference type="InterPro" id="IPR010541">
    <property type="entry name" value="Prp3_C"/>
</dbReference>
<evidence type="ECO:0000259" key="7">
    <source>
        <dbReference type="Pfam" id="PF08572"/>
    </source>
</evidence>
<feature type="domain" description="Small nuclear ribonucleoprotein Prp3 C-terminal" evidence="6">
    <location>
        <begin position="368"/>
        <end position="509"/>
    </location>
</feature>
<dbReference type="InterPro" id="IPR013881">
    <property type="entry name" value="Pre-mRNA_splic_Prp3_dom"/>
</dbReference>
<evidence type="ECO:0000256" key="1">
    <source>
        <dbReference type="ARBA" id="ARBA00004123"/>
    </source>
</evidence>
<feature type="compositionally biased region" description="Low complexity" evidence="5">
    <location>
        <begin position="40"/>
        <end position="81"/>
    </location>
</feature>
<reference evidence="8" key="1">
    <citation type="submission" date="2019-04" db="EMBL/GenBank/DDBJ databases">
        <title>Sequencing of skin fungus with MAO and IRED activity.</title>
        <authorList>
            <person name="Marsaioli A.J."/>
            <person name="Bonatto J.M.C."/>
            <person name="Reis Junior O."/>
        </authorList>
    </citation>
    <scope>NUCLEOTIDE SEQUENCE</scope>
    <source>
        <strain evidence="8">30M1</strain>
    </source>
</reference>
<organism evidence="8 9">
    <name type="scientific">Curvularia kusanoi</name>
    <name type="common">Cochliobolus kusanoi</name>
    <dbReference type="NCBI Taxonomy" id="90978"/>
    <lineage>
        <taxon>Eukaryota</taxon>
        <taxon>Fungi</taxon>
        <taxon>Dikarya</taxon>
        <taxon>Ascomycota</taxon>
        <taxon>Pezizomycotina</taxon>
        <taxon>Dothideomycetes</taxon>
        <taxon>Pleosporomycetidae</taxon>
        <taxon>Pleosporales</taxon>
        <taxon>Pleosporineae</taxon>
        <taxon>Pleosporaceae</taxon>
        <taxon>Curvularia</taxon>
    </lineage>
</organism>
<sequence>MVDKRPAAEAAAGDAKRTKGADAIAAAKAKAAEIAARLAARKAAPNGAPAAPAPAPAAAAAAGDTQDRLAALKARMAAMKAGSAPAKPTTPDSSAPRFATTLGNRRAETPVADTRAAPAAPKPKDQTDEESFNPYFDPKAASQPGARTRVSKPLQFNEHGKYLDQASKLRAQGRLEQIKKMLAKQARRAGLDENSERGFLVQPPPEVEWWDEGILKDKTYDCIDEPEKVMIDTEDSIITLYVQHPPLLKAPQDQRLVEVKPLYLTTKEQAKARRMRRAADLKEKQAKIRLGLEPPPPPKVKRGNMMRVMGEQAIADPTAVEMLVEQQIAQRQHDHEEANEERKLDKDQRLAKLERNQEKDAQKGLYLCVFKINTLAYGKHRYQIDMNAKQHALTGLTLFNPELCLVIVEGGLHSIEKYKKLMLQRIKWSENGEPTEIQMEKTANDPQWMKSLDDAGNLKDHSHNKCTLLFEGEVKNRAFRKWGSKMCETAGEAREILSRSKLDSLWALAKSVE</sequence>
<evidence type="ECO:0000259" key="6">
    <source>
        <dbReference type="Pfam" id="PF06544"/>
    </source>
</evidence>
<evidence type="ECO:0008006" key="10">
    <source>
        <dbReference type="Google" id="ProtNLM"/>
    </source>
</evidence>
<comment type="caution">
    <text evidence="8">The sequence shown here is derived from an EMBL/GenBank/DDBJ whole genome shotgun (WGS) entry which is preliminary data.</text>
</comment>
<evidence type="ECO:0000256" key="5">
    <source>
        <dbReference type="SAM" id="MobiDB-lite"/>
    </source>
</evidence>
<dbReference type="InterPro" id="IPR027104">
    <property type="entry name" value="Prp3"/>
</dbReference>
<dbReference type="EMBL" id="SWKU01000004">
    <property type="protein sequence ID" value="KAF3007551.1"/>
    <property type="molecule type" value="Genomic_DNA"/>
</dbReference>
<keyword evidence="9" id="KW-1185">Reference proteome</keyword>
<dbReference type="Pfam" id="PF08572">
    <property type="entry name" value="PRP3"/>
    <property type="match status" value="1"/>
</dbReference>
<dbReference type="GO" id="GO:0046540">
    <property type="term" value="C:U4/U6 x U5 tri-snRNP complex"/>
    <property type="evidence" value="ECO:0007669"/>
    <property type="project" value="InterPro"/>
</dbReference>
<dbReference type="CDD" id="cd24162">
    <property type="entry name" value="Prp3_C"/>
    <property type="match status" value="1"/>
</dbReference>
<evidence type="ECO:0000256" key="2">
    <source>
        <dbReference type="ARBA" id="ARBA00022664"/>
    </source>
</evidence>
<accession>A0A9P4TKV7</accession>
<comment type="subcellular location">
    <subcellularLocation>
        <location evidence="1">Nucleus</location>
    </subcellularLocation>
</comment>